<gene>
    <name evidence="1" type="ORF">F53441_5382</name>
</gene>
<evidence type="ECO:0000313" key="2">
    <source>
        <dbReference type="Proteomes" id="UP000605986"/>
    </source>
</evidence>
<comment type="caution">
    <text evidence="1">The sequence shown here is derived from an EMBL/GenBank/DDBJ whole genome shotgun (WGS) entry which is preliminary data.</text>
</comment>
<dbReference type="CDD" id="cd12148">
    <property type="entry name" value="fungal_TF_MHR"/>
    <property type="match status" value="1"/>
</dbReference>
<dbReference type="PANTHER" id="PTHR47425">
    <property type="entry name" value="FARB-RELATED"/>
    <property type="match status" value="1"/>
</dbReference>
<sequence>MTHESARIITHQQIEEIIDHDSEQNQQEQEQYCSIDMQGPNTASSTDKSPVNAEQGPIQSFQPLFRGHHFLILDMSPFCNLKASFCYLRSQYNSNLLDPLLSCVGCIDGSGGQLSLVPYSAILFAGSTHVDQAVVCAYGYSDRKLLRKELYKRAQLIFDLDMNQDKLVGVQTALLLTCRGVSDDEVKDSWLWWCCSVRDNILSLGMNRPSRIKDHDFNVPMLEVADLESDLLTKKHSLPQRGSIGPLDKTQELESAELCVQKTRLSVPINQILELQAEAEVGHDEGAPEPINTASHLKRVHAVDASLRSWKKALPRSCSYRPVASRSGEVGRTPVDVRRHLLRMVYYTALYTLHRPQFLPNSPRQLVPVRNPSQAQQMSKTIVLDSTNDITRLAAELHQHNMDCNLPIAAITVIFPAISMHMLNMKSQSKTLRDMAVGDFLICMRILEKMQKLCSAVEATVGFLETLLSQASLTGVVGLNLDQRSQHGQQGQADAMAILQALTTQNSQTMHR</sequence>
<dbReference type="AlphaFoldDB" id="A0A8H4KL47"/>
<keyword evidence="2" id="KW-1185">Reference proteome</keyword>
<dbReference type="Proteomes" id="UP000605986">
    <property type="component" value="Unassembled WGS sequence"/>
</dbReference>
<accession>A0A8H4KL47</accession>
<name>A0A8H4KL47_9HYPO</name>
<dbReference type="InterPro" id="IPR052761">
    <property type="entry name" value="Fungal_Detox/Toxin_TFs"/>
</dbReference>
<dbReference type="OrthoDB" id="5105447at2759"/>
<dbReference type="PANTHER" id="PTHR47425:SF2">
    <property type="entry name" value="FARB-RELATED"/>
    <property type="match status" value="1"/>
</dbReference>
<proteinExistence type="predicted"/>
<protein>
    <submittedName>
        <fullName evidence="1">Cutinase transcription factor 1 beta</fullName>
    </submittedName>
</protein>
<evidence type="ECO:0000313" key="1">
    <source>
        <dbReference type="EMBL" id="KAF4451703.1"/>
    </source>
</evidence>
<dbReference type="EMBL" id="JAADJG010000212">
    <property type="protein sequence ID" value="KAF4451703.1"/>
    <property type="molecule type" value="Genomic_DNA"/>
</dbReference>
<reference evidence="1" key="1">
    <citation type="submission" date="2020-01" db="EMBL/GenBank/DDBJ databases">
        <title>Identification and distribution of gene clusters putatively required for synthesis of sphingolipid metabolism inhibitors in phylogenetically diverse species of the filamentous fungus Fusarium.</title>
        <authorList>
            <person name="Kim H.-S."/>
            <person name="Busman M."/>
            <person name="Brown D.W."/>
            <person name="Divon H."/>
            <person name="Uhlig S."/>
            <person name="Proctor R.H."/>
        </authorList>
    </citation>
    <scope>NUCLEOTIDE SEQUENCE</scope>
    <source>
        <strain evidence="1">NRRL 53441</strain>
    </source>
</reference>
<organism evidence="1 2">
    <name type="scientific">Fusarium austroafricanum</name>
    <dbReference type="NCBI Taxonomy" id="2364996"/>
    <lineage>
        <taxon>Eukaryota</taxon>
        <taxon>Fungi</taxon>
        <taxon>Dikarya</taxon>
        <taxon>Ascomycota</taxon>
        <taxon>Pezizomycotina</taxon>
        <taxon>Sordariomycetes</taxon>
        <taxon>Hypocreomycetidae</taxon>
        <taxon>Hypocreales</taxon>
        <taxon>Nectriaceae</taxon>
        <taxon>Fusarium</taxon>
        <taxon>Fusarium concolor species complex</taxon>
    </lineage>
</organism>